<dbReference type="PANTHER" id="PTHR45782:SF4">
    <property type="entry name" value="MITOCHONDRIAL RIBOSOME-ASSOCIATED GTPASE 1"/>
    <property type="match status" value="1"/>
</dbReference>
<evidence type="ECO:0000256" key="2">
    <source>
        <dbReference type="ARBA" id="ARBA00023134"/>
    </source>
</evidence>
<dbReference type="SUPFAM" id="SSF52540">
    <property type="entry name" value="P-loop containing nucleoside triphosphate hydrolases"/>
    <property type="match status" value="1"/>
</dbReference>
<sequence>MGLKGVVKQGMGLGEMASKKEGGVINWFPGHMAAATRVIRQGLKLSDLVIGVRDARLLELVEFKLKEVISREPTLLVTVVGVPNVGKSTSVNSIHQIALSHFRVKLAGEHEASHCGSIDWCYSRYCWIQDQELRFSSQIAHQPSICVIETPGILVPSIPNLEKVLRLALAGSVKDSVVGW</sequence>
<dbReference type="GO" id="GO:0032543">
    <property type="term" value="P:mitochondrial translation"/>
    <property type="evidence" value="ECO:0007669"/>
    <property type="project" value="TreeGrafter"/>
</dbReference>
<dbReference type="PANTHER" id="PTHR45782">
    <property type="entry name" value="MITOCHONDRIAL RIBOSOME-ASSOCIATED GTPASE 1"/>
    <property type="match status" value="1"/>
</dbReference>
<dbReference type="GO" id="GO:0005525">
    <property type="term" value="F:GTP binding"/>
    <property type="evidence" value="ECO:0007669"/>
    <property type="project" value="UniProtKB-KW"/>
</dbReference>
<dbReference type="GO" id="GO:0003924">
    <property type="term" value="F:GTPase activity"/>
    <property type="evidence" value="ECO:0007669"/>
    <property type="project" value="TreeGrafter"/>
</dbReference>
<dbReference type="AlphaFoldDB" id="A0AAV5HVU3"/>
<name>A0AAV5HVU3_9ROSI</name>
<evidence type="ECO:0000256" key="1">
    <source>
        <dbReference type="ARBA" id="ARBA00022741"/>
    </source>
</evidence>
<dbReference type="EMBL" id="BPVZ01000003">
    <property type="protein sequence ID" value="GKU89822.1"/>
    <property type="molecule type" value="Genomic_DNA"/>
</dbReference>
<evidence type="ECO:0000313" key="4">
    <source>
        <dbReference type="Proteomes" id="UP001054252"/>
    </source>
</evidence>
<dbReference type="Gene3D" id="3.40.50.300">
    <property type="entry name" value="P-loop containing nucleotide triphosphate hydrolases"/>
    <property type="match status" value="1"/>
</dbReference>
<comment type="caution">
    <text evidence="3">The sequence shown here is derived from an EMBL/GenBank/DDBJ whole genome shotgun (WGS) entry which is preliminary data.</text>
</comment>
<dbReference type="InterPro" id="IPR027417">
    <property type="entry name" value="P-loop_NTPase"/>
</dbReference>
<organism evidence="3 4">
    <name type="scientific">Rubroshorea leprosula</name>
    <dbReference type="NCBI Taxonomy" id="152421"/>
    <lineage>
        <taxon>Eukaryota</taxon>
        <taxon>Viridiplantae</taxon>
        <taxon>Streptophyta</taxon>
        <taxon>Embryophyta</taxon>
        <taxon>Tracheophyta</taxon>
        <taxon>Spermatophyta</taxon>
        <taxon>Magnoliopsida</taxon>
        <taxon>eudicotyledons</taxon>
        <taxon>Gunneridae</taxon>
        <taxon>Pentapetalae</taxon>
        <taxon>rosids</taxon>
        <taxon>malvids</taxon>
        <taxon>Malvales</taxon>
        <taxon>Dipterocarpaceae</taxon>
        <taxon>Rubroshorea</taxon>
    </lineage>
</organism>
<keyword evidence="4" id="KW-1185">Reference proteome</keyword>
<evidence type="ECO:0008006" key="5">
    <source>
        <dbReference type="Google" id="ProtNLM"/>
    </source>
</evidence>
<evidence type="ECO:0000313" key="3">
    <source>
        <dbReference type="EMBL" id="GKU89822.1"/>
    </source>
</evidence>
<proteinExistence type="predicted"/>
<keyword evidence="1" id="KW-0547">Nucleotide-binding</keyword>
<reference evidence="3 4" key="1">
    <citation type="journal article" date="2021" name="Commun. Biol.">
        <title>The genome of Shorea leprosula (Dipterocarpaceae) highlights the ecological relevance of drought in aseasonal tropical rainforests.</title>
        <authorList>
            <person name="Ng K.K.S."/>
            <person name="Kobayashi M.J."/>
            <person name="Fawcett J.A."/>
            <person name="Hatakeyama M."/>
            <person name="Paape T."/>
            <person name="Ng C.H."/>
            <person name="Ang C.C."/>
            <person name="Tnah L.H."/>
            <person name="Lee C.T."/>
            <person name="Nishiyama T."/>
            <person name="Sese J."/>
            <person name="O'Brien M.J."/>
            <person name="Copetti D."/>
            <person name="Mohd Noor M.I."/>
            <person name="Ong R.C."/>
            <person name="Putra M."/>
            <person name="Sireger I.Z."/>
            <person name="Indrioko S."/>
            <person name="Kosugi Y."/>
            <person name="Izuno A."/>
            <person name="Isagi Y."/>
            <person name="Lee S.L."/>
            <person name="Shimizu K.K."/>
        </authorList>
    </citation>
    <scope>NUCLEOTIDE SEQUENCE [LARGE SCALE GENOMIC DNA]</scope>
    <source>
        <strain evidence="3">214</strain>
    </source>
</reference>
<dbReference type="GO" id="GO:0005739">
    <property type="term" value="C:mitochondrion"/>
    <property type="evidence" value="ECO:0007669"/>
    <property type="project" value="TreeGrafter"/>
</dbReference>
<gene>
    <name evidence="3" type="ORF">SLEP1_g3909</name>
</gene>
<dbReference type="Proteomes" id="UP001054252">
    <property type="component" value="Unassembled WGS sequence"/>
</dbReference>
<keyword evidence="2" id="KW-0342">GTP-binding</keyword>
<protein>
    <recommendedName>
        <fullName evidence="5">G domain-containing protein</fullName>
    </recommendedName>
</protein>
<accession>A0AAV5HVU3</accession>